<evidence type="ECO:0000313" key="2">
    <source>
        <dbReference type="EMBL" id="SHK31342.1"/>
    </source>
</evidence>
<gene>
    <name evidence="2" type="ORF">SAMN05444371_1877</name>
</gene>
<feature type="compositionally biased region" description="Basic and acidic residues" evidence="1">
    <location>
        <begin position="28"/>
        <end position="39"/>
    </location>
</feature>
<accession>A0A1M6RFV9</accession>
<dbReference type="EMBL" id="FRAM01000002">
    <property type="protein sequence ID" value="SHK31342.1"/>
    <property type="molecule type" value="Genomic_DNA"/>
</dbReference>
<proteinExistence type="predicted"/>
<dbReference type="STRING" id="216903.SAMN05444371_1877"/>
<name>A0A1M6RFV9_9FLAO</name>
<feature type="region of interest" description="Disordered" evidence="1">
    <location>
        <begin position="9"/>
        <end position="39"/>
    </location>
</feature>
<organism evidence="2 3">
    <name type="scientific">Epilithonimonas mollis</name>
    <dbReference type="NCBI Taxonomy" id="216903"/>
    <lineage>
        <taxon>Bacteria</taxon>
        <taxon>Pseudomonadati</taxon>
        <taxon>Bacteroidota</taxon>
        <taxon>Flavobacteriia</taxon>
        <taxon>Flavobacteriales</taxon>
        <taxon>Weeksellaceae</taxon>
        <taxon>Chryseobacterium group</taxon>
        <taxon>Epilithonimonas</taxon>
    </lineage>
</organism>
<evidence type="ECO:0000256" key="1">
    <source>
        <dbReference type="SAM" id="MobiDB-lite"/>
    </source>
</evidence>
<dbReference type="AlphaFoldDB" id="A0A1M6RFV9"/>
<dbReference type="Proteomes" id="UP000184498">
    <property type="component" value="Unassembled WGS sequence"/>
</dbReference>
<evidence type="ECO:0000313" key="3">
    <source>
        <dbReference type="Proteomes" id="UP000184498"/>
    </source>
</evidence>
<protein>
    <submittedName>
        <fullName evidence="2">Uncharacterized protein</fullName>
    </submittedName>
</protein>
<sequence length="39" mass="4502">MVADILFVFPEKQKDRSGRSDPGCWNSEARDTPKYKNKS</sequence>
<keyword evidence="3" id="KW-1185">Reference proteome</keyword>
<reference evidence="3" key="1">
    <citation type="submission" date="2016-11" db="EMBL/GenBank/DDBJ databases">
        <authorList>
            <person name="Varghese N."/>
            <person name="Submissions S."/>
        </authorList>
    </citation>
    <scope>NUCLEOTIDE SEQUENCE [LARGE SCALE GENOMIC DNA]</scope>
    <source>
        <strain evidence="3">DSM 18016</strain>
    </source>
</reference>